<feature type="transmembrane region" description="Helical" evidence="6">
    <location>
        <begin position="209"/>
        <end position="230"/>
    </location>
</feature>
<keyword evidence="5 6" id="KW-0472">Membrane</keyword>
<feature type="transmembrane region" description="Helical" evidence="6">
    <location>
        <begin position="270"/>
        <end position="291"/>
    </location>
</feature>
<dbReference type="AlphaFoldDB" id="A0A6B2L982"/>
<dbReference type="InterPro" id="IPR013657">
    <property type="entry name" value="SCL35B1-4/HUT1"/>
</dbReference>
<keyword evidence="4 6" id="KW-1133">Transmembrane helix</keyword>
<dbReference type="GO" id="GO:0046964">
    <property type="term" value="F:3'-phosphoadenosine 5'-phosphosulfate transmembrane transporter activity"/>
    <property type="evidence" value="ECO:0007669"/>
    <property type="project" value="TreeGrafter"/>
</dbReference>
<dbReference type="EMBL" id="GIBP01004481">
    <property type="protein sequence ID" value="NDV33450.1"/>
    <property type="molecule type" value="Transcribed_RNA"/>
</dbReference>
<feature type="transmembrane region" description="Helical" evidence="6">
    <location>
        <begin position="137"/>
        <end position="157"/>
    </location>
</feature>
<reference evidence="7" key="1">
    <citation type="journal article" date="2020" name="J. Eukaryot. Microbiol.">
        <title>De novo Sequencing, Assembly and Annotation of the Transcriptome for the Free-Living Testate Amoeba Arcella intermedia.</title>
        <authorList>
            <person name="Ribeiro G.M."/>
            <person name="Porfirio-Sousa A.L."/>
            <person name="Maurer-Alcala X.X."/>
            <person name="Katz L.A."/>
            <person name="Lahr D.J.G."/>
        </authorList>
    </citation>
    <scope>NUCLEOTIDE SEQUENCE</scope>
</reference>
<name>A0A6B2L982_9EUKA</name>
<dbReference type="GO" id="GO:0000139">
    <property type="term" value="C:Golgi membrane"/>
    <property type="evidence" value="ECO:0007669"/>
    <property type="project" value="TreeGrafter"/>
</dbReference>
<feature type="transmembrane region" description="Helical" evidence="6">
    <location>
        <begin position="87"/>
        <end position="110"/>
    </location>
</feature>
<dbReference type="InterPro" id="IPR037185">
    <property type="entry name" value="EmrE-like"/>
</dbReference>
<feature type="transmembrane region" description="Helical" evidence="6">
    <location>
        <begin position="24"/>
        <end position="43"/>
    </location>
</feature>
<dbReference type="PANTHER" id="PTHR10778:SF8">
    <property type="entry name" value="ADENOSINE 3'-PHOSPHO 5'-PHOSPHOSULFATE TRANSPORTER 2"/>
    <property type="match status" value="1"/>
</dbReference>
<feature type="transmembrane region" description="Helical" evidence="6">
    <location>
        <begin position="242"/>
        <end position="264"/>
    </location>
</feature>
<feature type="transmembrane region" description="Helical" evidence="6">
    <location>
        <begin position="169"/>
        <end position="189"/>
    </location>
</feature>
<evidence type="ECO:0000256" key="6">
    <source>
        <dbReference type="SAM" id="Phobius"/>
    </source>
</evidence>
<comment type="subcellular location">
    <subcellularLocation>
        <location evidence="1">Membrane</location>
        <topology evidence="1">Multi-pass membrane protein</topology>
    </subcellularLocation>
</comment>
<evidence type="ECO:0000256" key="4">
    <source>
        <dbReference type="ARBA" id="ARBA00022989"/>
    </source>
</evidence>
<evidence type="ECO:0000256" key="5">
    <source>
        <dbReference type="ARBA" id="ARBA00023136"/>
    </source>
</evidence>
<evidence type="ECO:0008006" key="8">
    <source>
        <dbReference type="Google" id="ProtNLM"/>
    </source>
</evidence>
<accession>A0A6B2L982</accession>
<organism evidence="7">
    <name type="scientific">Arcella intermedia</name>
    <dbReference type="NCBI Taxonomy" id="1963864"/>
    <lineage>
        <taxon>Eukaryota</taxon>
        <taxon>Amoebozoa</taxon>
        <taxon>Tubulinea</taxon>
        <taxon>Elardia</taxon>
        <taxon>Arcellinida</taxon>
        <taxon>Sphaerothecina</taxon>
        <taxon>Arcellidae</taxon>
        <taxon>Arcella</taxon>
    </lineage>
</organism>
<proteinExistence type="predicted"/>
<dbReference type="GO" id="GO:0005789">
    <property type="term" value="C:endoplasmic reticulum membrane"/>
    <property type="evidence" value="ECO:0007669"/>
    <property type="project" value="TreeGrafter"/>
</dbReference>
<evidence type="ECO:0000256" key="2">
    <source>
        <dbReference type="ARBA" id="ARBA00022448"/>
    </source>
</evidence>
<feature type="transmembrane region" description="Helical" evidence="6">
    <location>
        <begin position="298"/>
        <end position="316"/>
    </location>
</feature>
<keyword evidence="2" id="KW-0813">Transport</keyword>
<dbReference type="SUPFAM" id="SSF103481">
    <property type="entry name" value="Multidrug resistance efflux transporter EmrE"/>
    <property type="match status" value="1"/>
</dbReference>
<feature type="transmembrane region" description="Helical" evidence="6">
    <location>
        <begin position="55"/>
        <end position="75"/>
    </location>
</feature>
<evidence type="ECO:0000256" key="1">
    <source>
        <dbReference type="ARBA" id="ARBA00004141"/>
    </source>
</evidence>
<dbReference type="Pfam" id="PF08449">
    <property type="entry name" value="UAA"/>
    <property type="match status" value="1"/>
</dbReference>
<sequence length="335" mass="37527">MESVGRDAVEVFGVSLGGCTQARVLGIAVAGTFVFYILSNYFTEKLFSMKGYEFGWFYSLIVFSIYTLLSSIPVYKKHKFKTSAPSISFILVAILQVGSMGLGNAAFVYLSYPIHQLCKSCKLLPVLVGGKLIMHRVYSWGEIISAFLLTLGLISLSSEKLFSSSSETMKVETIGVLLMGGALMADGAIGNVQERVMQQYNVSEDELVFWSYLYASFMVLLIGTIKLEIFQALDYTYEHPEAYLWTFLSIAFSFIGLRFILVLLKVFGSFVAMTITSCRKIVTITLSFILFPKPLSKNFFLASVFIFVGIALHIYVKNRDEIHALLQRSHRNNMV</sequence>
<protein>
    <recommendedName>
        <fullName evidence="8">Sugar phosphate transporter domain-containing protein</fullName>
    </recommendedName>
</protein>
<dbReference type="PANTHER" id="PTHR10778">
    <property type="entry name" value="SOLUTE CARRIER FAMILY 35 MEMBER B"/>
    <property type="match status" value="1"/>
</dbReference>
<evidence type="ECO:0000256" key="3">
    <source>
        <dbReference type="ARBA" id="ARBA00022692"/>
    </source>
</evidence>
<keyword evidence="3 6" id="KW-0812">Transmembrane</keyword>
<evidence type="ECO:0000313" key="7">
    <source>
        <dbReference type="EMBL" id="NDV33450.1"/>
    </source>
</evidence>